<proteinExistence type="predicted"/>
<keyword evidence="2" id="KW-1185">Reference proteome</keyword>
<evidence type="ECO:0000313" key="1">
    <source>
        <dbReference type="EMBL" id="QOV06096.1"/>
    </source>
</evidence>
<sequence length="151" mass="17183">MAKSAIRDRALANGYRSGLEDKIAAELKALGFVVKFETIKIPYTPPLKLRTYTPDFPLENGIIVESKGRFMTADRQKHKNIKAEHPDLDIRFVFSNSRAKLSKGSPTTYAMWCEKNGFLYADKSIPEEWLREPAEPKRLAALKRVAIQSKK</sequence>
<dbReference type="Gene3D" id="3.40.91.30">
    <property type="match status" value="1"/>
</dbReference>
<dbReference type="GO" id="GO:0016032">
    <property type="term" value="P:viral process"/>
    <property type="evidence" value="ECO:0007669"/>
    <property type="project" value="InterPro"/>
</dbReference>
<dbReference type="GO" id="GO:0015074">
    <property type="term" value="P:DNA integration"/>
    <property type="evidence" value="ECO:0007669"/>
    <property type="project" value="InterPro"/>
</dbReference>
<dbReference type="InterPro" id="IPR011335">
    <property type="entry name" value="Restrct_endonuc-II-like"/>
</dbReference>
<keyword evidence="1" id="KW-0540">Nuclease</keyword>
<reference evidence="1 2" key="1">
    <citation type="submission" date="2020-07" db="EMBL/GenBank/DDBJ databases">
        <title>Complete genome sequence of Rhizobium japonicum phage Pasto.</title>
        <authorList>
            <person name="Manuel N.S."/>
            <person name="Ravindran A."/>
            <person name="Newkirk H."/>
            <person name="Gonzalez C."/>
            <person name="Young R."/>
            <person name="Liu M."/>
        </authorList>
    </citation>
    <scope>NUCLEOTIDE SEQUENCE [LARGE SCALE GENOMIC DNA]</scope>
</reference>
<dbReference type="SUPFAM" id="SSF52980">
    <property type="entry name" value="Restriction endonuclease-like"/>
    <property type="match status" value="1"/>
</dbReference>
<gene>
    <name evidence="1" type="ORF">CPT_Pasto_022</name>
</gene>
<protein>
    <submittedName>
        <fullName evidence="1">Holliday junction endonuclease</fullName>
    </submittedName>
</protein>
<keyword evidence="1" id="KW-0255">Endonuclease</keyword>
<evidence type="ECO:0000313" key="2">
    <source>
        <dbReference type="Proteomes" id="UP000593603"/>
    </source>
</evidence>
<dbReference type="Proteomes" id="UP000593603">
    <property type="component" value="Segment"/>
</dbReference>
<name>A0A7S6R6Y9_9CAUD</name>
<dbReference type="CDD" id="cd22324">
    <property type="entry name" value="Endonuclease_I"/>
    <property type="match status" value="1"/>
</dbReference>
<accession>A0A7S6R6Y9</accession>
<keyword evidence="1" id="KW-0378">Hydrolase</keyword>
<organism evidence="1 2">
    <name type="scientific">Rhizobium phage Pasto</name>
    <dbReference type="NCBI Taxonomy" id="2767575"/>
    <lineage>
        <taxon>Viruses</taxon>
        <taxon>Duplodnaviria</taxon>
        <taxon>Heunggongvirae</taxon>
        <taxon>Uroviricota</taxon>
        <taxon>Caudoviricetes</taxon>
        <taxon>Autographivirales</taxon>
        <taxon>Autographivirales incertae sedis</taxon>
        <taxon>Pastovirus</taxon>
        <taxon>Pastovirus pasto</taxon>
    </lineage>
</organism>
<dbReference type="Pfam" id="PF05367">
    <property type="entry name" value="Phage_endo_I"/>
    <property type="match status" value="1"/>
</dbReference>
<dbReference type="GO" id="GO:0008833">
    <property type="term" value="F:deoxyribonuclease IV (phage-T4-induced) activity"/>
    <property type="evidence" value="ECO:0007669"/>
    <property type="project" value="InterPro"/>
</dbReference>
<dbReference type="InterPro" id="IPR008029">
    <property type="entry name" value="Phage_T7_Gp3_endoDNaseI"/>
</dbReference>
<dbReference type="EMBL" id="MT708545">
    <property type="protein sequence ID" value="QOV06096.1"/>
    <property type="molecule type" value="Genomic_DNA"/>
</dbReference>